<dbReference type="eggNOG" id="COG3137">
    <property type="taxonomic scope" value="Bacteria"/>
</dbReference>
<keyword evidence="2" id="KW-1185">Reference proteome</keyword>
<gene>
    <name evidence="1" type="ORF">HMPREF9449_00921</name>
</gene>
<dbReference type="STRING" id="742817.HMPREF9449_00921"/>
<proteinExistence type="predicted"/>
<sequence>MTRIILVVCALLLSNGFAFGQLLCPEEIPPIPLLPQPLVSNHSIFPKNLSSLKRKLKNTEIENPAIRYAIQYLENKKYADQELNQALNTLIQYAENDSLKRMVNYLRDYIKTTGEKEEALNKIQTKLLFDSVALYTKHAHLLTTDYQTYMNSDLSALANYVRTDSNYRWLKDISRDSVLLEVLNVADSSVQFWINNGRAEFHRFWALNKTGDSIGTWIEVAPPGNNIRVYVDDNVYPAKIDAQQNNPRSLANQLGDKYFDIQQIKAGNLYRRHWTYYSEVELAMGQGYLANWSSGGENSLSVLSNIRFFINYNKNKTSWENFMHYRLGFLKSGDQGLRKNEEKLELNSKLGHQAFKNWYYTTQLNIQTMIFNSYEYSENEKKIVGNFMTPAYFTLSLGLDYKPNENFSLYLSPIAGKWTFVRDTVGIDPTRYGVEVGKRSKGDAGARLELRNKFSLFKIMDVRNELIMFSSYYNSQQTFTANWQVQIDFKINYFMRASIYTNVVYDENYSKKMQFKENLNLGVNFRF</sequence>
<evidence type="ECO:0000313" key="2">
    <source>
        <dbReference type="Proteomes" id="UP000004892"/>
    </source>
</evidence>
<organism evidence="1 2">
    <name type="scientific">Odoribacter laneus YIT 12061</name>
    <dbReference type="NCBI Taxonomy" id="742817"/>
    <lineage>
        <taxon>Bacteria</taxon>
        <taxon>Pseudomonadati</taxon>
        <taxon>Bacteroidota</taxon>
        <taxon>Bacteroidia</taxon>
        <taxon>Bacteroidales</taxon>
        <taxon>Odoribacteraceae</taxon>
        <taxon>Odoribacter</taxon>
    </lineage>
</organism>
<protein>
    <recommendedName>
        <fullName evidence="3">DUF3078 domain-containing protein</fullName>
    </recommendedName>
</protein>
<dbReference type="AlphaFoldDB" id="H1DF85"/>
<dbReference type="Proteomes" id="UP000004892">
    <property type="component" value="Unassembled WGS sequence"/>
</dbReference>
<dbReference type="PATRIC" id="fig|742817.3.peg.979"/>
<name>H1DF85_9BACT</name>
<dbReference type="Pfam" id="PF11276">
    <property type="entry name" value="DUF3078"/>
    <property type="match status" value="1"/>
</dbReference>
<dbReference type="RefSeq" id="WP_009136069.1">
    <property type="nucleotide sequence ID" value="NZ_JH594596.1"/>
</dbReference>
<dbReference type="InterPro" id="IPR021428">
    <property type="entry name" value="DUF3078"/>
</dbReference>
<dbReference type="EMBL" id="ADMC01000014">
    <property type="protein sequence ID" value="EHP49403.1"/>
    <property type="molecule type" value="Genomic_DNA"/>
</dbReference>
<evidence type="ECO:0000313" key="1">
    <source>
        <dbReference type="EMBL" id="EHP49403.1"/>
    </source>
</evidence>
<dbReference type="HOGENOM" id="CLU_516619_0_0_10"/>
<evidence type="ECO:0008006" key="3">
    <source>
        <dbReference type="Google" id="ProtNLM"/>
    </source>
</evidence>
<dbReference type="GeneID" id="98068518"/>
<accession>H1DF85</accession>
<comment type="caution">
    <text evidence="1">The sequence shown here is derived from an EMBL/GenBank/DDBJ whole genome shotgun (WGS) entry which is preliminary data.</text>
</comment>
<reference evidence="1 2" key="1">
    <citation type="submission" date="2012-01" db="EMBL/GenBank/DDBJ databases">
        <title>The Genome Sequence of Odoribacter laneus YIT 12061.</title>
        <authorList>
            <consortium name="The Broad Institute Genome Sequencing Platform"/>
            <person name="Earl A."/>
            <person name="Ward D."/>
            <person name="Feldgarden M."/>
            <person name="Gevers D."/>
            <person name="Morotomi M."/>
            <person name="Young S.K."/>
            <person name="Zeng Q."/>
            <person name="Gargeya S."/>
            <person name="Fitzgerald M."/>
            <person name="Haas B."/>
            <person name="Abouelleil A."/>
            <person name="Alvarado L."/>
            <person name="Arachchi H.M."/>
            <person name="Berlin A."/>
            <person name="Chapman S.B."/>
            <person name="Gearin G."/>
            <person name="Goldberg J."/>
            <person name="Griggs A."/>
            <person name="Gujja S."/>
            <person name="Hansen M."/>
            <person name="Heiman D."/>
            <person name="Howarth C."/>
            <person name="Larimer J."/>
            <person name="Lui A."/>
            <person name="MacDonald P.J.P."/>
            <person name="McCowen C."/>
            <person name="Montmayeur A."/>
            <person name="Murphy C."/>
            <person name="Neiman D."/>
            <person name="Pearson M."/>
            <person name="Priest M."/>
            <person name="Roberts A."/>
            <person name="Saif S."/>
            <person name="Shea T."/>
            <person name="Sisk P."/>
            <person name="Stolte C."/>
            <person name="Sykes S."/>
            <person name="Wortman J."/>
            <person name="Nusbaum C."/>
            <person name="Birren B."/>
        </authorList>
    </citation>
    <scope>NUCLEOTIDE SEQUENCE [LARGE SCALE GENOMIC DNA]</scope>
    <source>
        <strain evidence="1 2">YIT 12061</strain>
    </source>
</reference>